<evidence type="ECO:0000313" key="3">
    <source>
        <dbReference type="Proteomes" id="UP000291424"/>
    </source>
</evidence>
<protein>
    <submittedName>
        <fullName evidence="2">Uncharacterized protein</fullName>
    </submittedName>
</protein>
<evidence type="ECO:0000313" key="2">
    <source>
        <dbReference type="EMBL" id="TCB95185.1"/>
    </source>
</evidence>
<dbReference type="OrthoDB" id="6613818at2"/>
<sequence>MVTPILVRNWRFKIFKTAWFLLISLLTGRTLGPAEMYINHDVASSVCYFIYDDVNAETMYETYTNIDILTVLIISMMIYILTITLLEKIRK</sequence>
<name>A0A4V2LW47_9ENTR</name>
<keyword evidence="1" id="KW-1133">Transmembrane helix</keyword>
<proteinExistence type="predicted"/>
<dbReference type="Proteomes" id="UP000291424">
    <property type="component" value="Unassembled WGS sequence"/>
</dbReference>
<feature type="transmembrane region" description="Helical" evidence="1">
    <location>
        <begin position="68"/>
        <end position="86"/>
    </location>
</feature>
<accession>A0A4V2LW47</accession>
<comment type="caution">
    <text evidence="2">The sequence shown here is derived from an EMBL/GenBank/DDBJ whole genome shotgun (WGS) entry which is preliminary data.</text>
</comment>
<reference evidence="2 3" key="1">
    <citation type="submission" date="2019-02" db="EMBL/GenBank/DDBJ databases">
        <title>The draft genome of Enterobacter spp. strains.</title>
        <authorList>
            <person name="Wang C."/>
            <person name="Feng Y."/>
            <person name="Zong Z."/>
        </authorList>
    </citation>
    <scope>NUCLEOTIDE SEQUENCE [LARGE SCALE GENOMIC DNA]</scope>
    <source>
        <strain evidence="2 3">WCHEW120002</strain>
    </source>
</reference>
<gene>
    <name evidence="2" type="ORF">E0L20_03650</name>
</gene>
<keyword evidence="1" id="KW-0472">Membrane</keyword>
<dbReference type="EMBL" id="SJOO01000001">
    <property type="protein sequence ID" value="TCB95185.1"/>
    <property type="molecule type" value="Genomic_DNA"/>
</dbReference>
<organism evidence="2 3">
    <name type="scientific">Enterobacter wuhouensis</name>
    <dbReference type="NCBI Taxonomy" id="2529381"/>
    <lineage>
        <taxon>Bacteria</taxon>
        <taxon>Pseudomonadati</taxon>
        <taxon>Pseudomonadota</taxon>
        <taxon>Gammaproteobacteria</taxon>
        <taxon>Enterobacterales</taxon>
        <taxon>Enterobacteriaceae</taxon>
        <taxon>Enterobacter</taxon>
    </lineage>
</organism>
<evidence type="ECO:0000256" key="1">
    <source>
        <dbReference type="SAM" id="Phobius"/>
    </source>
</evidence>
<keyword evidence="1" id="KW-0812">Transmembrane</keyword>
<dbReference type="AlphaFoldDB" id="A0A4V2LW47"/>